<dbReference type="OrthoDB" id="2363626at2759"/>
<dbReference type="InterPro" id="IPR041679">
    <property type="entry name" value="DNA2/NAM7-like_C"/>
</dbReference>
<dbReference type="SUPFAM" id="SSF52540">
    <property type="entry name" value="P-loop containing nucleoside triphosphate hydrolases"/>
    <property type="match status" value="1"/>
</dbReference>
<organism evidence="2 3">
    <name type="scientific">Dentiscutata erythropus</name>
    <dbReference type="NCBI Taxonomy" id="1348616"/>
    <lineage>
        <taxon>Eukaryota</taxon>
        <taxon>Fungi</taxon>
        <taxon>Fungi incertae sedis</taxon>
        <taxon>Mucoromycota</taxon>
        <taxon>Glomeromycotina</taxon>
        <taxon>Glomeromycetes</taxon>
        <taxon>Diversisporales</taxon>
        <taxon>Gigasporaceae</taxon>
        <taxon>Dentiscutata</taxon>
    </lineage>
</organism>
<protein>
    <submittedName>
        <fullName evidence="2">10605_t:CDS:1</fullName>
    </submittedName>
</protein>
<dbReference type="Proteomes" id="UP000789405">
    <property type="component" value="Unassembled WGS sequence"/>
</dbReference>
<keyword evidence="3" id="KW-1185">Reference proteome</keyword>
<dbReference type="CDD" id="cd17934">
    <property type="entry name" value="DEXXQc_Upf1-like"/>
    <property type="match status" value="1"/>
</dbReference>
<proteinExistence type="predicted"/>
<sequence length="1117" mass="129097">MQQQSNLEIPSFAISHISEYFQFNCEKLLRKIGNKNYEPKKNKEANYERKVNKKQNLDHSTLKEASQNRGIKFETKVRNELKNVTDYKNKYKSPAEARKILIDAQAGQFLYQLKFEIPDDLYDKLRIKNIIKLSPFVPDFIQVVEEGGEKQLMIWDAKAAKKIRYSHKFQVASYAYLLDHITKYIPGISISRMCGIFLPSTDGIKSIKKTFSIDFMLPRVDRFLSEKLPRIVSASEVPWHYNHSCKTCEFVKDCREDAKGTIAMIPYLSADDASYLKLTVQKNKLPNKNEVDIEDLANYVNNCQVDRKVKQIIRYDEKRKKSPYLEYKPENAQFIGWAIQLCTDSGKIIKKFSNLKSEKDETLSSFISLMSSFVTHLEKVFKYLCRKKSRACIFVYSEQEKILIQDSLLRLITLDPDKISKVIQHKAMQCLLNLFEDCSLLLAIKNDDNENSKIPDGWREFPRLIVLEHSLRENVAINVPGFYLITDVWEQMVKPKYSNLEEIKNLDPDAIQSIDLEYIYATWESVDKKKVNLRLKGRCYFFNIAYYDLLKEFTNEIESILIFYPQNSRKRADRLKDFIQGEVTCGILLKFDNIVEKNYYNEEVTAQFIIVCDEKSHKLEKSSFTDFILTEDSEEGTCEAICFSDMEYKNKFSDCPLPVLALIKVDNNSKGITIHLKGKFQKNVNGDPKEFKLRKDAKYRLYKRYLDFNTDKILKMLIDIYKQENSLFLDILKDPNAWSFSLPEIPKSKCDSFSMSSSQKTIPEALLEKRLQIVWGPPGSGKTHFLATKVIPWLVEKKENTIIGITANTNTAIDNLLKRIGVQKQKHNKMNDFLLLRMNTSSSRSSNSNDIKFYKPEELGEIIKYAGKPIVVGGTIWVWHKIHKNKYCDIMIIDEGSQLLVSDACVALECLNQANGKLIIAGDHMQLGPIIKNTYPAFSDDHPLIFGSIQQCLMRKNCNLNSFFKKIYGDDYESVRTSEWDFKNDNIKNPVIKQILSPGRVMTLVKLNNHDSREKSELLEADVVAEIVSAYFDANKSSQSSLFIVTPQHSQRLAIQSRVGKYLSNNNLKIDTVDKMQGQEADLVIACFGFHDNNEIARKSNFLFDPNRWNNVAISRA</sequence>
<evidence type="ECO:0000313" key="3">
    <source>
        <dbReference type="Proteomes" id="UP000789405"/>
    </source>
</evidence>
<dbReference type="AlphaFoldDB" id="A0A9N8ZWF1"/>
<gene>
    <name evidence="2" type="ORF">DERYTH_LOCUS3378</name>
</gene>
<evidence type="ECO:0000259" key="1">
    <source>
        <dbReference type="Pfam" id="PF13087"/>
    </source>
</evidence>
<dbReference type="Pfam" id="PF13087">
    <property type="entry name" value="AAA_12"/>
    <property type="match status" value="1"/>
</dbReference>
<reference evidence="2" key="1">
    <citation type="submission" date="2021-06" db="EMBL/GenBank/DDBJ databases">
        <authorList>
            <person name="Kallberg Y."/>
            <person name="Tangrot J."/>
            <person name="Rosling A."/>
        </authorList>
    </citation>
    <scope>NUCLEOTIDE SEQUENCE</scope>
    <source>
        <strain evidence="2">MA453B</strain>
    </source>
</reference>
<accession>A0A9N8ZWF1</accession>
<dbReference type="PANTHER" id="PTHR10887">
    <property type="entry name" value="DNA2/NAM7 HELICASE FAMILY"/>
    <property type="match status" value="1"/>
</dbReference>
<evidence type="ECO:0000313" key="2">
    <source>
        <dbReference type="EMBL" id="CAG8510864.1"/>
    </source>
</evidence>
<dbReference type="Pfam" id="PF13604">
    <property type="entry name" value="AAA_30"/>
    <property type="match status" value="1"/>
</dbReference>
<dbReference type="PANTHER" id="PTHR10887:SF495">
    <property type="entry name" value="HELICASE SENATAXIN ISOFORM X1-RELATED"/>
    <property type="match status" value="1"/>
</dbReference>
<name>A0A9N8ZWF1_9GLOM</name>
<feature type="domain" description="DNA2/NAM7 helicase-like C-terminal" evidence="1">
    <location>
        <begin position="1013"/>
        <end position="1117"/>
    </location>
</feature>
<feature type="non-terminal residue" evidence="2">
    <location>
        <position position="1117"/>
    </location>
</feature>
<comment type="caution">
    <text evidence="2">The sequence shown here is derived from an EMBL/GenBank/DDBJ whole genome shotgun (WGS) entry which is preliminary data.</text>
</comment>
<dbReference type="InterPro" id="IPR027417">
    <property type="entry name" value="P-loop_NTPase"/>
</dbReference>
<dbReference type="InterPro" id="IPR045055">
    <property type="entry name" value="DNA2/NAM7-like"/>
</dbReference>
<dbReference type="EMBL" id="CAJVPY010001183">
    <property type="protein sequence ID" value="CAG8510864.1"/>
    <property type="molecule type" value="Genomic_DNA"/>
</dbReference>
<dbReference type="Gene3D" id="3.40.50.300">
    <property type="entry name" value="P-loop containing nucleotide triphosphate hydrolases"/>
    <property type="match status" value="2"/>
</dbReference>